<dbReference type="InterPro" id="IPR011990">
    <property type="entry name" value="TPR-like_helical_dom_sf"/>
</dbReference>
<proteinExistence type="predicted"/>
<evidence type="ECO:0000259" key="2">
    <source>
        <dbReference type="Pfam" id="PF14420"/>
    </source>
</evidence>
<dbReference type="AlphaFoldDB" id="W6ZRF9"/>
<dbReference type="eggNOG" id="ENOG502SJRB">
    <property type="taxonomic scope" value="Eukaryota"/>
</dbReference>
<dbReference type="EMBL" id="KI963969">
    <property type="protein sequence ID" value="EUC46281.1"/>
    <property type="molecule type" value="Genomic_DNA"/>
</dbReference>
<feature type="compositionally biased region" description="Polar residues" evidence="1">
    <location>
        <begin position="1"/>
        <end position="14"/>
    </location>
</feature>
<dbReference type="SUPFAM" id="SSF48452">
    <property type="entry name" value="TPR-like"/>
    <property type="match status" value="1"/>
</dbReference>
<keyword evidence="4" id="KW-1185">Reference proteome</keyword>
<gene>
    <name evidence="3" type="ORF">COCMIDRAFT_4662</name>
</gene>
<dbReference type="InterPro" id="IPR025676">
    <property type="entry name" value="Clr5_dom"/>
</dbReference>
<feature type="region of interest" description="Disordered" evidence="1">
    <location>
        <begin position="1"/>
        <end position="37"/>
    </location>
</feature>
<evidence type="ECO:0000313" key="4">
    <source>
        <dbReference type="Proteomes" id="UP000054032"/>
    </source>
</evidence>
<protein>
    <recommendedName>
        <fullName evidence="2">Clr5 domain-containing protein</fullName>
    </recommendedName>
</protein>
<dbReference type="RefSeq" id="XP_007687203.1">
    <property type="nucleotide sequence ID" value="XM_007689013.1"/>
</dbReference>
<organism evidence="3 4">
    <name type="scientific">Bipolaris oryzae ATCC 44560</name>
    <dbReference type="NCBI Taxonomy" id="930090"/>
    <lineage>
        <taxon>Eukaryota</taxon>
        <taxon>Fungi</taxon>
        <taxon>Dikarya</taxon>
        <taxon>Ascomycota</taxon>
        <taxon>Pezizomycotina</taxon>
        <taxon>Dothideomycetes</taxon>
        <taxon>Pleosporomycetidae</taxon>
        <taxon>Pleosporales</taxon>
        <taxon>Pleosporineae</taxon>
        <taxon>Pleosporaceae</taxon>
        <taxon>Bipolaris</taxon>
    </lineage>
</organism>
<dbReference type="Pfam" id="PF14420">
    <property type="entry name" value="Clr5"/>
    <property type="match status" value="1"/>
</dbReference>
<dbReference type="Proteomes" id="UP000054032">
    <property type="component" value="Unassembled WGS sequence"/>
</dbReference>
<accession>W6ZRF9</accession>
<reference evidence="3 4" key="1">
    <citation type="journal article" date="2013" name="PLoS Genet.">
        <title>Comparative genome structure, secondary metabolite, and effector coding capacity across Cochliobolus pathogens.</title>
        <authorList>
            <person name="Condon B.J."/>
            <person name="Leng Y."/>
            <person name="Wu D."/>
            <person name="Bushley K.E."/>
            <person name="Ohm R.A."/>
            <person name="Otillar R."/>
            <person name="Martin J."/>
            <person name="Schackwitz W."/>
            <person name="Grimwood J."/>
            <person name="MohdZainudin N."/>
            <person name="Xue C."/>
            <person name="Wang R."/>
            <person name="Manning V.A."/>
            <person name="Dhillon B."/>
            <person name="Tu Z.J."/>
            <person name="Steffenson B.J."/>
            <person name="Salamov A."/>
            <person name="Sun H."/>
            <person name="Lowry S."/>
            <person name="LaButti K."/>
            <person name="Han J."/>
            <person name="Copeland A."/>
            <person name="Lindquist E."/>
            <person name="Barry K."/>
            <person name="Schmutz J."/>
            <person name="Baker S.E."/>
            <person name="Ciuffetti L.M."/>
            <person name="Grigoriev I.V."/>
            <person name="Zhong S."/>
            <person name="Turgeon B.G."/>
        </authorList>
    </citation>
    <scope>NUCLEOTIDE SEQUENCE [LARGE SCALE GENOMIC DNA]</scope>
    <source>
        <strain evidence="3 4">ATCC 44560</strain>
    </source>
</reference>
<sequence>MASFNDSHAGSDTYTMDIVPPQSPPIDPAQASTAEPELSIEPSIPKRIGRSEWRQFERFVRLNYRRMELKELRKLILKDHGFVASTQQWKKALSGWNLSKSIPKPVAKFIGKKTYFRRIKEGKKTSFRYRKQAVPKDKIKRYTQKYASEALSPIASSPSSITYNTSESANTEYGVPVNQTNRNDVPARSEFYNGQDVDSFLRISQIAQTFVKQGNYSDAKLAFMEALEGLEALLGTVHKIPVHILLVFVDAAIKNKDFDGAMERLRKSYTHHQELLGDNDKKTWMSYSRLGLVYDAERKYGQALKTFSAARDGLRAASQMGVEDMFNLTFELNLKILCAYHHLGDLESAEEELCDLIPQAEGLGDAYQTQSAYFKHQLAHIYNSHEWHPEEASLCNAAPPRKRIEKMLLEAIYDYAVTFDEGPYYLCSLEQLRTYYETTGEVHKLNCLITEKIEPILSAIRPASDLCVEKYLELMEGTIYSLLRLREYEKADSWLHWRQQQIENLDLKGTYSVEALCNLMMHAKTYLDRSMPQSAEPLLEKAQRIAEQILPPGHAIHTTIAETIARKAWLRRTCCQCLVNSPNCDLDDTK</sequence>
<evidence type="ECO:0000313" key="3">
    <source>
        <dbReference type="EMBL" id="EUC46281.1"/>
    </source>
</evidence>
<dbReference type="KEGG" id="bor:COCMIDRAFT_4662"/>
<dbReference type="GeneID" id="19124324"/>
<dbReference type="Gene3D" id="1.25.40.10">
    <property type="entry name" value="Tetratricopeptide repeat domain"/>
    <property type="match status" value="1"/>
</dbReference>
<evidence type="ECO:0000256" key="1">
    <source>
        <dbReference type="SAM" id="MobiDB-lite"/>
    </source>
</evidence>
<feature type="domain" description="Clr5" evidence="2">
    <location>
        <begin position="52"/>
        <end position="100"/>
    </location>
</feature>
<dbReference type="HOGENOM" id="CLU_462298_0_0_1"/>
<dbReference type="OrthoDB" id="3563771at2759"/>
<name>W6ZRF9_COCMI</name>
<dbReference type="STRING" id="930090.W6ZRF9"/>